<dbReference type="GO" id="GO:0016740">
    <property type="term" value="F:transferase activity"/>
    <property type="evidence" value="ECO:0007669"/>
    <property type="project" value="UniProtKB-KW"/>
</dbReference>
<sequence>MADDAIDFASMMVSRLCHDLLSPVGSFGNGLELLADEQDAEMQKRCIELLESSARVAINRLKYFRIAFGSAGGYGDAIAAADIREALLGLVPEGRAVELNWIGGESGVPKSAARLLLLFGMVTVDALVRGGRIDMAIESRGETLELAVRGSGDRLVIDTASEAHFAGGTEPLAPKTVPIELARRIARERGGDIMMSRPSPTELVVGAIIKAE</sequence>
<dbReference type="Proteomes" id="UP000503018">
    <property type="component" value="Chromosome"/>
</dbReference>
<proteinExistence type="predicted"/>
<evidence type="ECO:0000313" key="3">
    <source>
        <dbReference type="Proteomes" id="UP000503018"/>
    </source>
</evidence>
<evidence type="ECO:0000259" key="1">
    <source>
        <dbReference type="Pfam" id="PF10090"/>
    </source>
</evidence>
<keyword evidence="3" id="KW-1185">Reference proteome</keyword>
<reference evidence="2 3" key="1">
    <citation type="submission" date="2020-01" db="EMBL/GenBank/DDBJ databases">
        <title>Sphingomonas sp. strain CSW-10.</title>
        <authorList>
            <person name="Chen W.-M."/>
        </authorList>
    </citation>
    <scope>NUCLEOTIDE SEQUENCE [LARGE SCALE GENOMIC DNA]</scope>
    <source>
        <strain evidence="2 3">CSW-10</strain>
    </source>
</reference>
<name>A0A6M4AX93_9SPHN</name>
<organism evidence="2 3">
    <name type="scientific">Sphingomonas lacunae</name>
    <dbReference type="NCBI Taxonomy" id="2698828"/>
    <lineage>
        <taxon>Bacteria</taxon>
        <taxon>Pseudomonadati</taxon>
        <taxon>Pseudomonadota</taxon>
        <taxon>Alphaproteobacteria</taxon>
        <taxon>Sphingomonadales</taxon>
        <taxon>Sphingomonadaceae</taxon>
        <taxon>Sphingomonas</taxon>
    </lineage>
</organism>
<dbReference type="KEGG" id="slan:GV829_11400"/>
<dbReference type="AlphaFoldDB" id="A0A6M4AX93"/>
<feature type="domain" description="Histidine phosphotransferase ChpT C-terminal" evidence="1">
    <location>
        <begin position="81"/>
        <end position="197"/>
    </location>
</feature>
<dbReference type="Gene3D" id="3.30.565.10">
    <property type="entry name" value="Histidine kinase-like ATPase, C-terminal domain"/>
    <property type="match status" value="1"/>
</dbReference>
<dbReference type="Gene3D" id="1.10.287.130">
    <property type="match status" value="1"/>
</dbReference>
<dbReference type="InterPro" id="IPR036890">
    <property type="entry name" value="HATPase_C_sf"/>
</dbReference>
<protein>
    <submittedName>
        <fullName evidence="2">Histidine phosphotransferase</fullName>
    </submittedName>
</protein>
<accession>A0A6M4AX93</accession>
<dbReference type="Pfam" id="PF10090">
    <property type="entry name" value="HPTransfase"/>
    <property type="match status" value="1"/>
</dbReference>
<dbReference type="EMBL" id="CP053015">
    <property type="protein sequence ID" value="QJQ32972.1"/>
    <property type="molecule type" value="Genomic_DNA"/>
</dbReference>
<gene>
    <name evidence="2" type="ORF">GV829_11400</name>
</gene>
<keyword evidence="2" id="KW-0808">Transferase</keyword>
<evidence type="ECO:0000313" key="2">
    <source>
        <dbReference type="EMBL" id="QJQ32972.1"/>
    </source>
</evidence>
<dbReference type="InterPro" id="IPR018762">
    <property type="entry name" value="ChpT_C"/>
</dbReference>
<dbReference type="RefSeq" id="WP_169946769.1">
    <property type="nucleotide sequence ID" value="NZ_CP053015.1"/>
</dbReference>